<dbReference type="OrthoDB" id="238910at2157"/>
<reference evidence="2 3" key="1">
    <citation type="submission" date="2018-10" db="EMBL/GenBank/DDBJ databases">
        <title>Natrarchaeobius chitinivorans gen. nov., sp. nov., and Natrarchaeobius haloalkaliphilus sp. nov., alkaliphilic, chitin-utilizing haloarchaea from hypersaline alkaline lakes.</title>
        <authorList>
            <person name="Sorokin D.Y."/>
            <person name="Elcheninov A.G."/>
            <person name="Kostrikina N.A."/>
            <person name="Bale N.J."/>
            <person name="Sinninghe Damste J.S."/>
            <person name="Khijniak T.V."/>
            <person name="Kublanov I.V."/>
            <person name="Toshchakov S.V."/>
        </authorList>
    </citation>
    <scope>NUCLEOTIDE SEQUENCE [LARGE SCALE GENOMIC DNA]</scope>
    <source>
        <strain evidence="2 3">AArcht7</strain>
    </source>
</reference>
<comment type="caution">
    <text evidence="2">The sequence shown here is derived from an EMBL/GenBank/DDBJ whole genome shotgun (WGS) entry which is preliminary data.</text>
</comment>
<sequence length="122" mass="14156">MSDKTPRLGTSVLGDAELLEKARHSENGRRFTLLYDHGWNSSVVRGVYEKPRHARVALVCHLVWWTRHDTRQARRLFTRSALCPDDRTRYQEYFTTLVQSALRLLGTECYEPNYTSTSPNGI</sequence>
<evidence type="ECO:0000313" key="2">
    <source>
        <dbReference type="EMBL" id="RQH00085.1"/>
    </source>
</evidence>
<dbReference type="InterPro" id="IPR054468">
    <property type="entry name" value="NrSPol-like_HBD"/>
</dbReference>
<dbReference type="AlphaFoldDB" id="A0A3N6MGG4"/>
<dbReference type="EMBL" id="REFZ01000007">
    <property type="protein sequence ID" value="RQH00085.1"/>
    <property type="molecule type" value="Genomic_DNA"/>
</dbReference>
<protein>
    <recommendedName>
        <fullName evidence="1">NrS-1 polymerase-like HBD domain-containing protein</fullName>
    </recommendedName>
</protein>
<dbReference type="Pfam" id="PF22763">
    <property type="entry name" value="NrS1-1_pol-like_HBD"/>
    <property type="match status" value="1"/>
</dbReference>
<feature type="domain" description="NrS-1 polymerase-like HBD" evidence="1">
    <location>
        <begin position="54"/>
        <end position="111"/>
    </location>
</feature>
<organism evidence="2 3">
    <name type="scientific">Natrarchaeobius chitinivorans</name>
    <dbReference type="NCBI Taxonomy" id="1679083"/>
    <lineage>
        <taxon>Archaea</taxon>
        <taxon>Methanobacteriati</taxon>
        <taxon>Methanobacteriota</taxon>
        <taxon>Stenosarchaea group</taxon>
        <taxon>Halobacteria</taxon>
        <taxon>Halobacteriales</taxon>
        <taxon>Natrialbaceae</taxon>
        <taxon>Natrarchaeobius</taxon>
    </lineage>
</organism>
<name>A0A3N6MGG4_NATCH</name>
<dbReference type="Proteomes" id="UP000281431">
    <property type="component" value="Unassembled WGS sequence"/>
</dbReference>
<keyword evidence="3" id="KW-1185">Reference proteome</keyword>
<evidence type="ECO:0000313" key="3">
    <source>
        <dbReference type="Proteomes" id="UP000281431"/>
    </source>
</evidence>
<accession>A0A3N6MGG4</accession>
<proteinExistence type="predicted"/>
<evidence type="ECO:0000259" key="1">
    <source>
        <dbReference type="Pfam" id="PF22763"/>
    </source>
</evidence>
<gene>
    <name evidence="2" type="ORF">EA472_12820</name>
</gene>